<organism evidence="2 3">
    <name type="scientific">Clostridium facile</name>
    <dbReference type="NCBI Taxonomy" id="2763035"/>
    <lineage>
        <taxon>Bacteria</taxon>
        <taxon>Bacillati</taxon>
        <taxon>Bacillota</taxon>
        <taxon>Clostridia</taxon>
        <taxon>Eubacteriales</taxon>
        <taxon>Clostridiaceae</taxon>
        <taxon>Clostridium</taxon>
    </lineage>
</organism>
<dbReference type="Proteomes" id="UP000649151">
    <property type="component" value="Unassembled WGS sequence"/>
</dbReference>
<keyword evidence="1" id="KW-1133">Transmembrane helix</keyword>
<gene>
    <name evidence="2" type="ORF">H8Z77_08775</name>
</gene>
<dbReference type="InterPro" id="IPR047928">
    <property type="entry name" value="Perm_prefix_1"/>
</dbReference>
<reference evidence="2 3" key="1">
    <citation type="submission" date="2020-08" db="EMBL/GenBank/DDBJ databases">
        <title>Genome public.</title>
        <authorList>
            <person name="Liu C."/>
            <person name="Sun Q."/>
        </authorList>
    </citation>
    <scope>NUCLEOTIDE SEQUENCE [LARGE SCALE GENOMIC DNA]</scope>
    <source>
        <strain evidence="2 3">NSJ-27</strain>
    </source>
</reference>
<evidence type="ECO:0000313" key="2">
    <source>
        <dbReference type="EMBL" id="MBC5788109.1"/>
    </source>
</evidence>
<keyword evidence="1" id="KW-0812">Transmembrane</keyword>
<evidence type="ECO:0000313" key="3">
    <source>
        <dbReference type="Proteomes" id="UP000649151"/>
    </source>
</evidence>
<dbReference type="NCBIfam" id="NF038403">
    <property type="entry name" value="perm_prefix_1"/>
    <property type="match status" value="1"/>
</dbReference>
<evidence type="ECO:0000256" key="1">
    <source>
        <dbReference type="SAM" id="Phobius"/>
    </source>
</evidence>
<feature type="transmembrane region" description="Helical" evidence="1">
    <location>
        <begin position="170"/>
        <end position="189"/>
    </location>
</feature>
<protein>
    <submittedName>
        <fullName evidence="2">Uncharacterized protein</fullName>
    </submittedName>
</protein>
<feature type="transmembrane region" description="Helical" evidence="1">
    <location>
        <begin position="113"/>
        <end position="134"/>
    </location>
</feature>
<dbReference type="EMBL" id="JACOQK010000001">
    <property type="protein sequence ID" value="MBC5788109.1"/>
    <property type="molecule type" value="Genomic_DNA"/>
</dbReference>
<sequence length="218" mass="24866">MENKLRAYMEELFSEVTPTKQAVELKEEILQNLMDKYHDLLAEGKSPEAAYNIAVASIGDTDELLSTLKQGTQTFSQEQLENRRKKSAILISISVMLYILSVIPVILFEQFGYEIIGVSLMFIMVAIATGLIIYNAMTKPKYLKKDDSMVEEFKEWKTNQYSPNRSAMKAINSAIWSITVVIYMIISFTTFAWHITWVLFLIAAAVQGVVKAVFELRR</sequence>
<keyword evidence="3" id="KW-1185">Reference proteome</keyword>
<keyword evidence="1" id="KW-0472">Membrane</keyword>
<feature type="transmembrane region" description="Helical" evidence="1">
    <location>
        <begin position="195"/>
        <end position="214"/>
    </location>
</feature>
<name>A0ABR7ISJ0_9CLOT</name>
<accession>A0ABR7ISJ0</accession>
<feature type="transmembrane region" description="Helical" evidence="1">
    <location>
        <begin position="88"/>
        <end position="107"/>
    </location>
</feature>
<dbReference type="RefSeq" id="WP_186996777.1">
    <property type="nucleotide sequence ID" value="NZ_JACOQK010000001.1"/>
</dbReference>
<proteinExistence type="predicted"/>
<comment type="caution">
    <text evidence="2">The sequence shown here is derived from an EMBL/GenBank/DDBJ whole genome shotgun (WGS) entry which is preliminary data.</text>
</comment>